<dbReference type="GO" id="GO:0008270">
    <property type="term" value="F:zinc ion binding"/>
    <property type="evidence" value="ECO:0007669"/>
    <property type="project" value="UniProtKB-KW"/>
</dbReference>
<dbReference type="InterPro" id="IPR008906">
    <property type="entry name" value="HATC_C_dom"/>
</dbReference>
<dbReference type="InterPro" id="IPR007021">
    <property type="entry name" value="DUF659"/>
</dbReference>
<keyword evidence="4" id="KW-0862">Zinc</keyword>
<dbReference type="GO" id="GO:0005634">
    <property type="term" value="C:nucleus"/>
    <property type="evidence" value="ECO:0007669"/>
    <property type="project" value="UniProtKB-SubCell"/>
</dbReference>
<dbReference type="Pfam" id="PF05699">
    <property type="entry name" value="Dimer_Tnp_hAT"/>
    <property type="match status" value="1"/>
</dbReference>
<dbReference type="EMBL" id="JAIWQS010000007">
    <property type="protein sequence ID" value="KAJ8759789.1"/>
    <property type="molecule type" value="Genomic_DNA"/>
</dbReference>
<keyword evidence="5" id="KW-0238">DNA-binding</keyword>
<feature type="region of interest" description="Disordered" evidence="8">
    <location>
        <begin position="244"/>
        <end position="271"/>
    </location>
</feature>
<name>A0AAV8T0H6_9ROSI</name>
<dbReference type="PANTHER" id="PTHR32166">
    <property type="entry name" value="OSJNBA0013A04.12 PROTEIN"/>
    <property type="match status" value="1"/>
</dbReference>
<comment type="subcellular location">
    <subcellularLocation>
        <location evidence="1">Nucleus</location>
    </subcellularLocation>
</comment>
<evidence type="ECO:0000313" key="11">
    <source>
        <dbReference type="Proteomes" id="UP001159364"/>
    </source>
</evidence>
<dbReference type="GO" id="GO:0046983">
    <property type="term" value="F:protein dimerization activity"/>
    <property type="evidence" value="ECO:0007669"/>
    <property type="project" value="InterPro"/>
</dbReference>
<dbReference type="SUPFAM" id="SSF53098">
    <property type="entry name" value="Ribonuclease H-like"/>
    <property type="match status" value="1"/>
</dbReference>
<feature type="compositionally biased region" description="Polar residues" evidence="8">
    <location>
        <begin position="244"/>
        <end position="259"/>
    </location>
</feature>
<dbReference type="Pfam" id="PF04937">
    <property type="entry name" value="DUF659"/>
    <property type="match status" value="1"/>
</dbReference>
<comment type="caution">
    <text evidence="10">The sequence shown here is derived from an EMBL/GenBank/DDBJ whole genome shotgun (WGS) entry which is preliminary data.</text>
</comment>
<keyword evidence="6" id="KW-0539">Nucleus</keyword>
<feature type="domain" description="BED-type" evidence="9">
    <location>
        <begin position="125"/>
        <end position="183"/>
    </location>
</feature>
<evidence type="ECO:0000256" key="4">
    <source>
        <dbReference type="ARBA" id="ARBA00022833"/>
    </source>
</evidence>
<evidence type="ECO:0000256" key="8">
    <source>
        <dbReference type="SAM" id="MobiDB-lite"/>
    </source>
</evidence>
<dbReference type="PANTHER" id="PTHR32166:SF88">
    <property type="entry name" value="HAT TRANSPOSON SUPERFAMILY"/>
    <property type="match status" value="1"/>
</dbReference>
<organism evidence="10 11">
    <name type="scientific">Erythroxylum novogranatense</name>
    <dbReference type="NCBI Taxonomy" id="1862640"/>
    <lineage>
        <taxon>Eukaryota</taxon>
        <taxon>Viridiplantae</taxon>
        <taxon>Streptophyta</taxon>
        <taxon>Embryophyta</taxon>
        <taxon>Tracheophyta</taxon>
        <taxon>Spermatophyta</taxon>
        <taxon>Magnoliopsida</taxon>
        <taxon>eudicotyledons</taxon>
        <taxon>Gunneridae</taxon>
        <taxon>Pentapetalae</taxon>
        <taxon>rosids</taxon>
        <taxon>fabids</taxon>
        <taxon>Malpighiales</taxon>
        <taxon>Erythroxylaceae</taxon>
        <taxon>Erythroxylum</taxon>
    </lineage>
</organism>
<reference evidence="10 11" key="1">
    <citation type="submission" date="2021-09" db="EMBL/GenBank/DDBJ databases">
        <title>Genomic insights and catalytic innovation underlie evolution of tropane alkaloids biosynthesis.</title>
        <authorList>
            <person name="Wang Y.-J."/>
            <person name="Tian T."/>
            <person name="Huang J.-P."/>
            <person name="Huang S.-X."/>
        </authorList>
    </citation>
    <scope>NUCLEOTIDE SEQUENCE [LARGE SCALE GENOMIC DNA]</scope>
    <source>
        <strain evidence="10">KIB-2018</strain>
        <tissue evidence="10">Leaf</tissue>
    </source>
</reference>
<keyword evidence="11" id="KW-1185">Reference proteome</keyword>
<evidence type="ECO:0000259" key="9">
    <source>
        <dbReference type="PROSITE" id="PS50808"/>
    </source>
</evidence>
<evidence type="ECO:0000256" key="7">
    <source>
        <dbReference type="PROSITE-ProRule" id="PRU00027"/>
    </source>
</evidence>
<sequence length="863" mass="97586">MASSSDPSPMPHRKQDLAWQHCQMIKAGERVHLKCIYCAKLFKGGGIYRFKEHLAGRKGGGPMCQQVPADIQLLMQQSLDGVLGKHIKQKKVTREEVAKFVLPYSNVGTSANPLDNLKQVRSERQKKDLAWQHCHHFKYGERVHIKCKYCEKMFKGGGIHRFKEHLAGRKGSAPICEKVPPDIRLQMEQALNETPQKPSKKQKLVHGGVNEILSPSSDINICGNLSDDANTGSKTTEACNSIDPNSNLFVNQEGNSNGNVDRRKSARNKTSHAIGDDIVPLNIVGSERVDNPLNMTLGRFLYDIGASLDFLDSAYFQPLANVITTGTSGVVAPTPNNFRGLILKCLAKEIRNDIEQHRKIWSRSGCSILVEEWISKSGKTLINFLVYCSKGKVFLKCVDVSHIMYSADGLYESIKQVVEEVGAEHVVQVITNGEKRYHVVGEKLMHTFPSLYWAPCATHCIDLILEDFGKLEWVSAVIEQAKSVTRYIYNHNVVLDLMKRFTRGNDIVLEGPTHSATNFTTLKKMAELKLSLQTMVTSQEWLDCPYSKEVGGLMILDTISSRSFWSSCILIIQLTSPLLRLLGIVGSEKRAAMGYVFAGIYRAKETIKKELVKREDYMVYWNIIDHRWGQQHHPPLHAAGFFLNPKFYYSIEGDKHNHIISKLFDCIERLVSSTELQDKIVKELNVYKSAVGDLGRKIAVRARETLLPAEWWNTYGGGCPNLALLAIRILSQTCSSIGCKRSLVPFEKLYETRNFLQRQRLSDLIFVQYNLRIRQMVDWSKSQIPMNFDEVNSLEDWIVPNELCLEDCGNSDWTSLFPTTVNSMPMQSSTDETENLDAGFDDFEIFNELKEVKWGNGDENVGY</sequence>
<dbReference type="AlphaFoldDB" id="A0AAV8T0H6"/>
<dbReference type="InterPro" id="IPR003656">
    <property type="entry name" value="Znf_BED"/>
</dbReference>
<evidence type="ECO:0000256" key="3">
    <source>
        <dbReference type="ARBA" id="ARBA00022771"/>
    </source>
</evidence>
<dbReference type="PROSITE" id="PS50808">
    <property type="entry name" value="ZF_BED"/>
    <property type="match status" value="2"/>
</dbReference>
<accession>A0AAV8T0H6</accession>
<feature type="domain" description="BED-type" evidence="9">
    <location>
        <begin position="13"/>
        <end position="71"/>
    </location>
</feature>
<evidence type="ECO:0000256" key="2">
    <source>
        <dbReference type="ARBA" id="ARBA00022723"/>
    </source>
</evidence>
<evidence type="ECO:0000313" key="10">
    <source>
        <dbReference type="EMBL" id="KAJ8759789.1"/>
    </source>
</evidence>
<dbReference type="InterPro" id="IPR012337">
    <property type="entry name" value="RNaseH-like_sf"/>
</dbReference>
<dbReference type="GO" id="GO:0003677">
    <property type="term" value="F:DNA binding"/>
    <property type="evidence" value="ECO:0007669"/>
    <property type="project" value="UniProtKB-KW"/>
</dbReference>
<keyword evidence="2" id="KW-0479">Metal-binding</keyword>
<evidence type="ECO:0000256" key="5">
    <source>
        <dbReference type="ARBA" id="ARBA00023125"/>
    </source>
</evidence>
<evidence type="ECO:0000256" key="1">
    <source>
        <dbReference type="ARBA" id="ARBA00004123"/>
    </source>
</evidence>
<protein>
    <recommendedName>
        <fullName evidence="9">BED-type domain-containing protein</fullName>
    </recommendedName>
</protein>
<evidence type="ECO:0000256" key="6">
    <source>
        <dbReference type="ARBA" id="ARBA00023242"/>
    </source>
</evidence>
<keyword evidence="3 7" id="KW-0863">Zinc-finger</keyword>
<proteinExistence type="predicted"/>
<gene>
    <name evidence="10" type="ORF">K2173_009890</name>
</gene>
<dbReference type="Proteomes" id="UP001159364">
    <property type="component" value="Linkage Group LG07"/>
</dbReference>